<dbReference type="PANTHER" id="PTHR30531">
    <property type="entry name" value="FLAGELLAR BIOSYNTHETIC PROTEIN FLHB"/>
    <property type="match status" value="1"/>
</dbReference>
<dbReference type="NCBIfam" id="TIGR00328">
    <property type="entry name" value="flhB"/>
    <property type="match status" value="1"/>
</dbReference>
<dbReference type="Gene3D" id="6.10.250.2080">
    <property type="match status" value="1"/>
</dbReference>
<dbReference type="Gene3D" id="3.40.1690.10">
    <property type="entry name" value="secretion proteins EscU"/>
    <property type="match status" value="1"/>
</dbReference>
<keyword evidence="14" id="KW-0966">Cell projection</keyword>
<evidence type="ECO:0000256" key="6">
    <source>
        <dbReference type="ARBA" id="ARBA00022692"/>
    </source>
</evidence>
<feature type="transmembrane region" description="Helical" evidence="13">
    <location>
        <begin position="89"/>
        <end position="116"/>
    </location>
</feature>
<evidence type="ECO:0000313" key="14">
    <source>
        <dbReference type="EMBL" id="QCI24324.1"/>
    </source>
</evidence>
<dbReference type="InterPro" id="IPR006135">
    <property type="entry name" value="T3SS_substrate_exporter"/>
</dbReference>
<reference evidence="14 15" key="2">
    <citation type="submission" date="2019-05" db="EMBL/GenBank/DDBJ databases">
        <title>Genome evolution of the obligate endosymbiont Buchnera aphidicola.</title>
        <authorList>
            <person name="Moran N.A."/>
        </authorList>
    </citation>
    <scope>NUCLEOTIDE SEQUENCE [LARGE SCALE GENOMIC DNA]</scope>
    <source>
        <strain evidence="14 15">Mst</strain>
    </source>
</reference>
<evidence type="ECO:0000256" key="8">
    <source>
        <dbReference type="ARBA" id="ARBA00022927"/>
    </source>
</evidence>
<evidence type="ECO:0000256" key="7">
    <source>
        <dbReference type="ARBA" id="ARBA00022795"/>
    </source>
</evidence>
<dbReference type="SUPFAM" id="SSF160544">
    <property type="entry name" value="EscU C-terminal domain-like"/>
    <property type="match status" value="1"/>
</dbReference>
<evidence type="ECO:0000313" key="15">
    <source>
        <dbReference type="Proteomes" id="UP000298673"/>
    </source>
</evidence>
<dbReference type="GO" id="GO:0009306">
    <property type="term" value="P:protein secretion"/>
    <property type="evidence" value="ECO:0007669"/>
    <property type="project" value="InterPro"/>
</dbReference>
<dbReference type="GO" id="GO:0005886">
    <property type="term" value="C:plasma membrane"/>
    <property type="evidence" value="ECO:0007669"/>
    <property type="project" value="UniProtKB-SubCell"/>
</dbReference>
<name>A0A4D6YES8_9GAMM</name>
<feature type="transmembrane region" description="Helical" evidence="13">
    <location>
        <begin position="137"/>
        <end position="164"/>
    </location>
</feature>
<evidence type="ECO:0000256" key="9">
    <source>
        <dbReference type="ARBA" id="ARBA00022989"/>
    </source>
</evidence>
<keyword evidence="11 13" id="KW-1006">Bacterial flagellum protein export</keyword>
<keyword evidence="6 13" id="KW-0812">Transmembrane</keyword>
<evidence type="ECO:0000256" key="10">
    <source>
        <dbReference type="ARBA" id="ARBA00023136"/>
    </source>
</evidence>
<protein>
    <recommendedName>
        <fullName evidence="3 13">Flagellar biosynthetic protein FlhB</fullName>
    </recommendedName>
</protein>
<keyword evidence="14" id="KW-0282">Flagellum</keyword>
<evidence type="ECO:0000256" key="3">
    <source>
        <dbReference type="ARBA" id="ARBA00021622"/>
    </source>
</evidence>
<dbReference type="RefSeq" id="WP_158343459.1">
    <property type="nucleotide sequence ID" value="NZ_CP034861.1"/>
</dbReference>
<feature type="transmembrane region" description="Helical" evidence="13">
    <location>
        <begin position="29"/>
        <end position="48"/>
    </location>
</feature>
<dbReference type="Proteomes" id="UP000298673">
    <property type="component" value="Chromosome"/>
</dbReference>
<evidence type="ECO:0000256" key="4">
    <source>
        <dbReference type="ARBA" id="ARBA00022448"/>
    </source>
</evidence>
<proteinExistence type="inferred from homology"/>
<keyword evidence="7 13" id="KW-1005">Bacterial flagellum biogenesis</keyword>
<evidence type="ECO:0000256" key="5">
    <source>
        <dbReference type="ARBA" id="ARBA00022475"/>
    </source>
</evidence>
<evidence type="ECO:0000256" key="12">
    <source>
        <dbReference type="ARBA" id="ARBA00025078"/>
    </source>
</evidence>
<sequence length="383" mass="44365">MNQNMNEEKTETPTEYRIKKFRKNGKTKYSQELNSLLILLIGSMSLWWSKDLIILDFIKITSHSYHFNINIAQNQNTFLLETFAFLKDIAFAFVPFFLFLILASVIPPILLSGINLNFKSLSFNFKKLNPCLGLKRIFSIQTIINFFLIMLKLLFISSVSYYFFRVHLKEILFLILEIPISALSHGFKIISISCILVILGLIPIVLFDVIWKQFIQNKQLKMTHQEIKDELKEREGNPNIKIRIRQEMKAIVRRRMILDIPKADVIITNPMHYAVALKYDKEKMNAPKVIAKGAGEIALKIKKIASINQIAIISLPSLARSLYRYSEIGKYIPSPLYQAVAEVLAWVWKVRKWKKEGGVFPERPKNISVPSELNFTGEHKNND</sequence>
<accession>A0A4D6YES8</accession>
<evidence type="ECO:0000256" key="11">
    <source>
        <dbReference type="ARBA" id="ARBA00023225"/>
    </source>
</evidence>
<dbReference type="InterPro" id="IPR006136">
    <property type="entry name" value="FlhB"/>
</dbReference>
<evidence type="ECO:0000256" key="13">
    <source>
        <dbReference type="RuleBase" id="RU364091"/>
    </source>
</evidence>
<gene>
    <name evidence="13 14" type="primary">flhB</name>
    <name evidence="14" type="ORF">D9V75_01160</name>
</gene>
<keyword evidence="4 13" id="KW-0813">Transport</keyword>
<evidence type="ECO:0000256" key="1">
    <source>
        <dbReference type="ARBA" id="ARBA00004651"/>
    </source>
</evidence>
<organism evidence="14 15">
    <name type="scientific">Buchnera aphidicola</name>
    <name type="common">Muscaphis stroyani</name>
    <dbReference type="NCBI Taxonomy" id="1241869"/>
    <lineage>
        <taxon>Bacteria</taxon>
        <taxon>Pseudomonadati</taxon>
        <taxon>Pseudomonadota</taxon>
        <taxon>Gammaproteobacteria</taxon>
        <taxon>Enterobacterales</taxon>
        <taxon>Erwiniaceae</taxon>
        <taxon>Buchnera</taxon>
    </lineage>
</organism>
<dbReference type="PRINTS" id="PR00950">
    <property type="entry name" value="TYPE3IMSPROT"/>
</dbReference>
<dbReference type="OrthoDB" id="9807950at2"/>
<evidence type="ECO:0000256" key="2">
    <source>
        <dbReference type="ARBA" id="ARBA00010690"/>
    </source>
</evidence>
<feature type="transmembrane region" description="Helical" evidence="13">
    <location>
        <begin position="189"/>
        <end position="211"/>
    </location>
</feature>
<dbReference type="AlphaFoldDB" id="A0A4D6YES8"/>
<comment type="subcellular location">
    <subcellularLocation>
        <location evidence="1">Cell membrane</location>
        <topology evidence="1">Multi-pass membrane protein</topology>
    </subcellularLocation>
</comment>
<keyword evidence="9 13" id="KW-1133">Transmembrane helix</keyword>
<comment type="function">
    <text evidence="12 13">Required for formation of the rod structure in the basal body of the flagellar apparatus. Together with FliI and FliH, may constitute the export apparatus of flagellin.</text>
</comment>
<dbReference type="PANTHER" id="PTHR30531:SF12">
    <property type="entry name" value="FLAGELLAR BIOSYNTHETIC PROTEIN FLHB"/>
    <property type="match status" value="1"/>
</dbReference>
<dbReference type="FunFam" id="3.40.1690.10:FF:000001">
    <property type="entry name" value="Flagellar biosynthetic protein FlhB"/>
    <property type="match status" value="1"/>
</dbReference>
<dbReference type="Pfam" id="PF01312">
    <property type="entry name" value="Bac_export_2"/>
    <property type="match status" value="1"/>
</dbReference>
<reference evidence="14 15" key="1">
    <citation type="submission" date="2018-12" db="EMBL/GenBank/DDBJ databases">
        <authorList>
            <person name="Chong R.A."/>
        </authorList>
    </citation>
    <scope>NUCLEOTIDE SEQUENCE [LARGE SCALE GENOMIC DNA]</scope>
    <source>
        <strain evidence="14 15">Mst</strain>
    </source>
</reference>
<dbReference type="GO" id="GO:0044780">
    <property type="term" value="P:bacterial-type flagellum assembly"/>
    <property type="evidence" value="ECO:0007669"/>
    <property type="project" value="InterPro"/>
</dbReference>
<keyword evidence="10 13" id="KW-0472">Membrane</keyword>
<keyword evidence="8 13" id="KW-0653">Protein transport</keyword>
<comment type="similarity">
    <text evidence="2 13">Belongs to the type III secretion exporter family.</text>
</comment>
<dbReference type="EMBL" id="CP034861">
    <property type="protein sequence ID" value="QCI24324.1"/>
    <property type="molecule type" value="Genomic_DNA"/>
</dbReference>
<keyword evidence="5 13" id="KW-1003">Cell membrane</keyword>
<keyword evidence="14" id="KW-0969">Cilium</keyword>
<dbReference type="InterPro" id="IPR029025">
    <property type="entry name" value="T3SS_substrate_exporter_C"/>
</dbReference>